<keyword evidence="4" id="KW-1185">Reference proteome</keyword>
<proteinExistence type="predicted"/>
<evidence type="ECO:0000259" key="2">
    <source>
        <dbReference type="Pfam" id="PF08268"/>
    </source>
</evidence>
<gene>
    <name evidence="3" type="ORF">HS088_TW19G00172</name>
</gene>
<dbReference type="InterPro" id="IPR050796">
    <property type="entry name" value="SCF_F-box_component"/>
</dbReference>
<feature type="domain" description="F-box" evidence="1">
    <location>
        <begin position="23"/>
        <end position="57"/>
    </location>
</feature>
<dbReference type="AlphaFoldDB" id="A0A7J7C904"/>
<dbReference type="InterPro" id="IPR013187">
    <property type="entry name" value="F-box-assoc_dom_typ3"/>
</dbReference>
<dbReference type="InterPro" id="IPR001810">
    <property type="entry name" value="F-box_dom"/>
</dbReference>
<protein>
    <submittedName>
        <fullName evidence="3">F-box family protein-related putative isoform 1</fullName>
    </submittedName>
</protein>
<dbReference type="InterPro" id="IPR017451">
    <property type="entry name" value="F-box-assoc_interact_dom"/>
</dbReference>
<dbReference type="InterPro" id="IPR011043">
    <property type="entry name" value="Gal_Oxase/kelch_b-propeller"/>
</dbReference>
<dbReference type="InterPro" id="IPR036047">
    <property type="entry name" value="F-box-like_dom_sf"/>
</dbReference>
<dbReference type="PANTHER" id="PTHR31672">
    <property type="entry name" value="BNACNNG10540D PROTEIN"/>
    <property type="match status" value="1"/>
</dbReference>
<evidence type="ECO:0000259" key="1">
    <source>
        <dbReference type="Pfam" id="PF00646"/>
    </source>
</evidence>
<dbReference type="InParanoid" id="A0A7J7C904"/>
<dbReference type="EMBL" id="JAAARO010000019">
    <property type="protein sequence ID" value="KAF5730580.1"/>
    <property type="molecule type" value="Genomic_DNA"/>
</dbReference>
<evidence type="ECO:0000313" key="4">
    <source>
        <dbReference type="Proteomes" id="UP000593562"/>
    </source>
</evidence>
<dbReference type="NCBIfam" id="TIGR01640">
    <property type="entry name" value="F_box_assoc_1"/>
    <property type="match status" value="1"/>
</dbReference>
<dbReference type="Proteomes" id="UP000593562">
    <property type="component" value="Unassembled WGS sequence"/>
</dbReference>
<dbReference type="SUPFAM" id="SSF81383">
    <property type="entry name" value="F-box domain"/>
    <property type="match status" value="1"/>
</dbReference>
<reference evidence="3 4" key="1">
    <citation type="journal article" date="2020" name="Nat. Commun.">
        <title>Genome of Tripterygium wilfordii and identification of cytochrome P450 involved in triptolide biosynthesis.</title>
        <authorList>
            <person name="Tu L."/>
            <person name="Su P."/>
            <person name="Zhang Z."/>
            <person name="Gao L."/>
            <person name="Wang J."/>
            <person name="Hu T."/>
            <person name="Zhou J."/>
            <person name="Zhang Y."/>
            <person name="Zhao Y."/>
            <person name="Liu Y."/>
            <person name="Song Y."/>
            <person name="Tong Y."/>
            <person name="Lu Y."/>
            <person name="Yang J."/>
            <person name="Xu C."/>
            <person name="Jia M."/>
            <person name="Peters R.J."/>
            <person name="Huang L."/>
            <person name="Gao W."/>
        </authorList>
    </citation>
    <scope>NUCLEOTIDE SEQUENCE [LARGE SCALE GENOMIC DNA]</scope>
    <source>
        <strain evidence="4">cv. XIE 37</strain>
        <tissue evidence="3">Leaf</tissue>
    </source>
</reference>
<dbReference type="SUPFAM" id="SSF50965">
    <property type="entry name" value="Galactose oxidase, central domain"/>
    <property type="match status" value="1"/>
</dbReference>
<name>A0A7J7C904_TRIWF</name>
<evidence type="ECO:0000313" key="3">
    <source>
        <dbReference type="EMBL" id="KAF5730580.1"/>
    </source>
</evidence>
<dbReference type="Pfam" id="PF08268">
    <property type="entry name" value="FBA_3"/>
    <property type="match status" value="1"/>
</dbReference>
<feature type="domain" description="F-box associated beta-propeller type 3" evidence="2">
    <location>
        <begin position="110"/>
        <end position="348"/>
    </location>
</feature>
<dbReference type="OrthoDB" id="1177626at2759"/>
<dbReference type="FunCoup" id="A0A7J7C904">
    <property type="interactions" value="212"/>
</dbReference>
<accession>A0A7J7C904</accession>
<comment type="caution">
    <text evidence="3">The sequence shown here is derived from an EMBL/GenBank/DDBJ whole genome shotgun (WGS) entry which is preliminary data.</text>
</comment>
<dbReference type="Pfam" id="PF00646">
    <property type="entry name" value="F-box"/>
    <property type="match status" value="1"/>
</dbReference>
<sequence>MTDRNGGKHFHMRNDKWHKIQSEDVLSCILSRLPVKSVLVSKTVSKHWNKLICSQEFVDMHLRWSRQNPMYIVSLDPIGRNLLLMKGDGEVIEMIILPGLKSPFPLYVICSHDGLICCINLPPTGDLSDVGFRIFNVATRDMFLLPRGKTSKARPVYGVAFGPKINEYKVFRFFHSRSYNPKNYHQCEVYSSGSGCWRDIGRVLHRPARSCNNFSGSNHVYVNGEVFWFTALENDLTVPGSILAVDWEENFRTISLPVEVTEHSYLIELECCLSLVAMDNEDETVDIWILRHFSESSWEKRSSAIVPFSNYECLCSVAAQNSEKFFITSEHYFFYNIDSKTWRELDLAENFRWNTSVVFTYTESLLRCCGRLVPEA</sequence>
<organism evidence="3 4">
    <name type="scientific">Tripterygium wilfordii</name>
    <name type="common">Thunder God vine</name>
    <dbReference type="NCBI Taxonomy" id="458696"/>
    <lineage>
        <taxon>Eukaryota</taxon>
        <taxon>Viridiplantae</taxon>
        <taxon>Streptophyta</taxon>
        <taxon>Embryophyta</taxon>
        <taxon>Tracheophyta</taxon>
        <taxon>Spermatophyta</taxon>
        <taxon>Magnoliopsida</taxon>
        <taxon>eudicotyledons</taxon>
        <taxon>Gunneridae</taxon>
        <taxon>Pentapetalae</taxon>
        <taxon>rosids</taxon>
        <taxon>fabids</taxon>
        <taxon>Celastrales</taxon>
        <taxon>Celastraceae</taxon>
        <taxon>Tripterygium</taxon>
    </lineage>
</organism>
<dbReference type="PANTHER" id="PTHR31672:SF13">
    <property type="entry name" value="F-BOX PROTEIN CPR30-LIKE"/>
    <property type="match status" value="1"/>
</dbReference>